<sequence length="471" mass="53503">MAIPNTPKEAISLSDFPEDVQLCILSFLTPSEVSTFASTSKRSLSLCRSDAKLWFALCHRRWGSKTHIHKWTRNGKRITYKQLYKTLDEYDNLIGFWRRSGNPGGGLNSLHPPPPPLVFFEWGPSFVTGSRVSPSKTPGSYRVVKSPFIWLGVMENGSPVSFVDPECRIQSYDDLDKLLENELEQLVPANVSFMGKSHMVVEENLNFSYANSPEGMKIGGLRRVSSSGNMRGEECNGVVDEVSGSPGSLPDRLMSEIYQYFANRTNPGGERASRRQRRREKERQGRRRKWEPEHFVKIVNCSPTRLRPLQGLWKGICDDMNLDFYLVSYDDIGGIACRKVGDSSHLFSEYCPVFWTSNTTFIESPFSPEEEYIYDSRIHLRPPEAIDSIHGQLPWMENQVVSRILDINSSYDLVIPNLAGASVNPRQVQGRIWLYGNGTFGFGFLRNNYIIDLKHIAQNGCILDTVELCNY</sequence>
<dbReference type="EMBL" id="CM037155">
    <property type="protein sequence ID" value="KAH7846820.1"/>
    <property type="molecule type" value="Genomic_DNA"/>
</dbReference>
<comment type="caution">
    <text evidence="1">The sequence shown here is derived from an EMBL/GenBank/DDBJ whole genome shotgun (WGS) entry which is preliminary data.</text>
</comment>
<evidence type="ECO:0000313" key="1">
    <source>
        <dbReference type="EMBL" id="KAH7846820.1"/>
    </source>
</evidence>
<proteinExistence type="predicted"/>
<dbReference type="Proteomes" id="UP000828048">
    <property type="component" value="Chromosome 5"/>
</dbReference>
<accession>A0ACB7Y1L9</accession>
<gene>
    <name evidence="1" type="ORF">Vadar_018539</name>
</gene>
<keyword evidence="2" id="KW-1185">Reference proteome</keyword>
<name>A0ACB7Y1L9_9ERIC</name>
<protein>
    <submittedName>
        <fullName evidence="1">Uncharacterized protein</fullName>
    </submittedName>
</protein>
<evidence type="ECO:0000313" key="2">
    <source>
        <dbReference type="Proteomes" id="UP000828048"/>
    </source>
</evidence>
<organism evidence="1 2">
    <name type="scientific">Vaccinium darrowii</name>
    <dbReference type="NCBI Taxonomy" id="229202"/>
    <lineage>
        <taxon>Eukaryota</taxon>
        <taxon>Viridiplantae</taxon>
        <taxon>Streptophyta</taxon>
        <taxon>Embryophyta</taxon>
        <taxon>Tracheophyta</taxon>
        <taxon>Spermatophyta</taxon>
        <taxon>Magnoliopsida</taxon>
        <taxon>eudicotyledons</taxon>
        <taxon>Gunneridae</taxon>
        <taxon>Pentapetalae</taxon>
        <taxon>asterids</taxon>
        <taxon>Ericales</taxon>
        <taxon>Ericaceae</taxon>
        <taxon>Vaccinioideae</taxon>
        <taxon>Vaccinieae</taxon>
        <taxon>Vaccinium</taxon>
    </lineage>
</organism>
<reference evidence="1 2" key="1">
    <citation type="journal article" date="2021" name="Hortic Res">
        <title>High-quality reference genome and annotation aids understanding of berry development for evergreen blueberry (Vaccinium darrowii).</title>
        <authorList>
            <person name="Yu J."/>
            <person name="Hulse-Kemp A.M."/>
            <person name="Babiker E."/>
            <person name="Staton M."/>
        </authorList>
    </citation>
    <scope>NUCLEOTIDE SEQUENCE [LARGE SCALE GENOMIC DNA]</scope>
    <source>
        <strain evidence="2">cv. NJ 8807/NJ 8810</strain>
        <tissue evidence="1">Young leaf</tissue>
    </source>
</reference>